<keyword evidence="4" id="KW-0418">Kinase</keyword>
<dbReference type="PANTHER" id="PTHR11909">
    <property type="entry name" value="CASEIN KINASE-RELATED"/>
    <property type="match status" value="1"/>
</dbReference>
<dbReference type="SUPFAM" id="SSF56112">
    <property type="entry name" value="Protein kinase-like (PK-like)"/>
    <property type="match status" value="1"/>
</dbReference>
<dbReference type="PROSITE" id="PS50011">
    <property type="entry name" value="PROTEIN_KINASE_DOM"/>
    <property type="match status" value="1"/>
</dbReference>
<dbReference type="Pfam" id="PF00069">
    <property type="entry name" value="Pkinase"/>
    <property type="match status" value="1"/>
</dbReference>
<feature type="compositionally biased region" description="Acidic residues" evidence="2">
    <location>
        <begin position="462"/>
        <end position="472"/>
    </location>
</feature>
<sequence>MVELIFDFLGRSDDVMAAKAAKKAPRKKGGYQMPEPIPAGEILRDIAKGQWILGKSIGVGGFGEVYSGTRNESRCPLLLYCEPHGNGPLFVEMHFYMRNCKSDEIVSWQKKKKLAALGIPRYVASGSHEYKNTKYRFLVIDRYGKDLWKIFEENNKQFPEHVVYKLALQIIDILEYIHHKNYVHADIKGENLLLDLHSYDQVYLVDFGLASRCTSSTELKVDPKKAHNGTLQYTSRDAHMGVPTRRGDIEILSYNIIMWLCGSLPWGKLLEPVTVQKEKEKAFNNIDSFLAKCFHGSVPQAVHKFMTLLASIKFNETPSYEKLKEILIAGIKKLNHKPDGKLKLNNISVATQQATSKYTPQKIKKPVNGIRKSPRTKCLDVPSANIPMANSRKSTIGVVIDKKRCNIKDIEKALDDMESDGEYDIQILKKAKKESTEKASQITKNTASSRRKKISIDSIKDDSEDDSEDDSNIEPSPKRPNKTQRKKPVTNKTRRKIMSSNDSETSEPEIVSKGTKSRPAATASRSKVTSRMQSNKRTPKSETHSDEDIFDM</sequence>
<comment type="caution">
    <text evidence="4">The sequence shown here is derived from an EMBL/GenBank/DDBJ whole genome shotgun (WGS) entry which is preliminary data.</text>
</comment>
<evidence type="ECO:0000259" key="3">
    <source>
        <dbReference type="PROSITE" id="PS50011"/>
    </source>
</evidence>
<evidence type="ECO:0000256" key="1">
    <source>
        <dbReference type="ARBA" id="ARBA00012513"/>
    </source>
</evidence>
<feature type="compositionally biased region" description="Polar residues" evidence="2">
    <location>
        <begin position="523"/>
        <end position="536"/>
    </location>
</feature>
<accession>A0A4S2L1V2</accession>
<dbReference type="InterPro" id="IPR050235">
    <property type="entry name" value="CK1_Ser-Thr_kinase"/>
</dbReference>
<dbReference type="CDD" id="cd14015">
    <property type="entry name" value="STKc_VRK"/>
    <property type="match status" value="1"/>
</dbReference>
<keyword evidence="4" id="KW-0808">Transferase</keyword>
<evidence type="ECO:0000313" key="4">
    <source>
        <dbReference type="EMBL" id="TGZ54317.1"/>
    </source>
</evidence>
<dbReference type="GO" id="GO:0004674">
    <property type="term" value="F:protein serine/threonine kinase activity"/>
    <property type="evidence" value="ECO:0007669"/>
    <property type="project" value="UniProtKB-EC"/>
</dbReference>
<name>A0A4S2L1V2_9HYME</name>
<dbReference type="EC" id="2.7.11.1" evidence="1"/>
<evidence type="ECO:0000256" key="2">
    <source>
        <dbReference type="SAM" id="MobiDB-lite"/>
    </source>
</evidence>
<dbReference type="AlphaFoldDB" id="A0A4S2L1V2"/>
<dbReference type="Gene3D" id="1.10.510.10">
    <property type="entry name" value="Transferase(Phosphotransferase) domain 1"/>
    <property type="match status" value="1"/>
</dbReference>
<dbReference type="PROSITE" id="PS00108">
    <property type="entry name" value="PROTEIN_KINASE_ST"/>
    <property type="match status" value="1"/>
</dbReference>
<dbReference type="STRING" id="300112.A0A4S2L1V2"/>
<gene>
    <name evidence="4" type="ORF">DBV15_08186</name>
</gene>
<evidence type="ECO:0000313" key="5">
    <source>
        <dbReference type="Proteomes" id="UP000310200"/>
    </source>
</evidence>
<dbReference type="SMART" id="SM00220">
    <property type="entry name" value="S_TKc"/>
    <property type="match status" value="1"/>
</dbReference>
<feature type="domain" description="Protein kinase" evidence="3">
    <location>
        <begin position="51"/>
        <end position="328"/>
    </location>
</feature>
<dbReference type="InterPro" id="IPR000719">
    <property type="entry name" value="Prot_kinase_dom"/>
</dbReference>
<proteinExistence type="predicted"/>
<dbReference type="InterPro" id="IPR011009">
    <property type="entry name" value="Kinase-like_dom_sf"/>
</dbReference>
<feature type="compositionally biased region" description="Basic and acidic residues" evidence="2">
    <location>
        <begin position="539"/>
        <end position="552"/>
    </location>
</feature>
<protein>
    <recommendedName>
        <fullName evidence="1">non-specific serine/threonine protein kinase</fullName>
        <ecNumber evidence="1">2.7.11.1</ecNumber>
    </recommendedName>
</protein>
<reference evidence="4 5" key="1">
    <citation type="journal article" date="2019" name="Philos. Trans. R. Soc. Lond., B, Biol. Sci.">
        <title>Ant behaviour and brain gene expression of defending hosts depend on the ecological success of the intruding social parasite.</title>
        <authorList>
            <person name="Kaur R."/>
            <person name="Stoldt M."/>
            <person name="Jongepier E."/>
            <person name="Feldmeyer B."/>
            <person name="Menzel F."/>
            <person name="Bornberg-Bauer E."/>
            <person name="Foitzik S."/>
        </authorList>
    </citation>
    <scope>NUCLEOTIDE SEQUENCE [LARGE SCALE GENOMIC DNA]</scope>
    <source>
        <tissue evidence="4">Whole body</tissue>
    </source>
</reference>
<feature type="compositionally biased region" description="Basic residues" evidence="2">
    <location>
        <begin position="479"/>
        <end position="497"/>
    </location>
</feature>
<keyword evidence="5" id="KW-1185">Reference proteome</keyword>
<dbReference type="Proteomes" id="UP000310200">
    <property type="component" value="Unassembled WGS sequence"/>
</dbReference>
<organism evidence="4 5">
    <name type="scientific">Temnothorax longispinosus</name>
    <dbReference type="NCBI Taxonomy" id="300112"/>
    <lineage>
        <taxon>Eukaryota</taxon>
        <taxon>Metazoa</taxon>
        <taxon>Ecdysozoa</taxon>
        <taxon>Arthropoda</taxon>
        <taxon>Hexapoda</taxon>
        <taxon>Insecta</taxon>
        <taxon>Pterygota</taxon>
        <taxon>Neoptera</taxon>
        <taxon>Endopterygota</taxon>
        <taxon>Hymenoptera</taxon>
        <taxon>Apocrita</taxon>
        <taxon>Aculeata</taxon>
        <taxon>Formicoidea</taxon>
        <taxon>Formicidae</taxon>
        <taxon>Myrmicinae</taxon>
        <taxon>Temnothorax</taxon>
    </lineage>
</organism>
<dbReference type="GO" id="GO:0005524">
    <property type="term" value="F:ATP binding"/>
    <property type="evidence" value="ECO:0007669"/>
    <property type="project" value="InterPro"/>
</dbReference>
<feature type="region of interest" description="Disordered" evidence="2">
    <location>
        <begin position="431"/>
        <end position="552"/>
    </location>
</feature>
<dbReference type="InterPro" id="IPR008271">
    <property type="entry name" value="Ser/Thr_kinase_AS"/>
</dbReference>
<dbReference type="EMBL" id="QBLH01000743">
    <property type="protein sequence ID" value="TGZ54317.1"/>
    <property type="molecule type" value="Genomic_DNA"/>
</dbReference>